<accession>A0ABV9CFQ6</accession>
<dbReference type="Proteomes" id="UP001596004">
    <property type="component" value="Unassembled WGS sequence"/>
</dbReference>
<reference evidence="2" key="1">
    <citation type="journal article" date="2019" name="Int. J. Syst. Evol. Microbiol.">
        <title>The Global Catalogue of Microorganisms (GCM) 10K type strain sequencing project: providing services to taxonomists for standard genome sequencing and annotation.</title>
        <authorList>
            <consortium name="The Broad Institute Genomics Platform"/>
            <consortium name="The Broad Institute Genome Sequencing Center for Infectious Disease"/>
            <person name="Wu L."/>
            <person name="Ma J."/>
        </authorList>
    </citation>
    <scope>NUCLEOTIDE SEQUENCE [LARGE SCALE GENOMIC DNA]</scope>
    <source>
        <strain evidence="2">CGMCC 4.7132</strain>
    </source>
</reference>
<evidence type="ECO:0000313" key="2">
    <source>
        <dbReference type="Proteomes" id="UP001596004"/>
    </source>
</evidence>
<keyword evidence="2" id="KW-1185">Reference proteome</keyword>
<comment type="caution">
    <text evidence="1">The sequence shown here is derived from an EMBL/GenBank/DDBJ whole genome shotgun (WGS) entry which is preliminary data.</text>
</comment>
<organism evidence="1 2">
    <name type="scientific">Sphaerisporangium dianthi</name>
    <dbReference type="NCBI Taxonomy" id="1436120"/>
    <lineage>
        <taxon>Bacteria</taxon>
        <taxon>Bacillati</taxon>
        <taxon>Actinomycetota</taxon>
        <taxon>Actinomycetes</taxon>
        <taxon>Streptosporangiales</taxon>
        <taxon>Streptosporangiaceae</taxon>
        <taxon>Sphaerisporangium</taxon>
    </lineage>
</organism>
<sequence length="247" mass="27695">MIEMLFGALALLIGFNLDLDKLIGKVADALGLQSPSVLRTIFLGTVVPGVIFVLTWTAIHVYESIIWPLLPGDHKLSGLWVYALVAHIDGDHISVAGWFRVEQRLDGVSIPEARAYYVESDEGLTFRGDWTSRTVWAGVESVAFLFAMIADGAVREPMPTRYEGHMQLMRHGPHKQGEREFWSGYFHDLGDRRGIHGPVIALRLRDRRSTRSPLDAIDRHLPYLKLRVGELTGERVTRGVAKGRDAE</sequence>
<gene>
    <name evidence="1" type="ORF">ACFO60_12105</name>
</gene>
<proteinExistence type="predicted"/>
<dbReference type="RefSeq" id="WP_380840132.1">
    <property type="nucleotide sequence ID" value="NZ_JBHSFP010000006.1"/>
</dbReference>
<evidence type="ECO:0000313" key="1">
    <source>
        <dbReference type="EMBL" id="MFC4531510.1"/>
    </source>
</evidence>
<dbReference type="EMBL" id="JBHSFP010000006">
    <property type="protein sequence ID" value="MFC4531510.1"/>
    <property type="molecule type" value="Genomic_DNA"/>
</dbReference>
<protein>
    <submittedName>
        <fullName evidence="1">Uncharacterized protein</fullName>
    </submittedName>
</protein>
<name>A0ABV9CFQ6_9ACTN</name>